<sequence length="43" mass="5067">MEFVKYSENSFALFVDAKSHKKMLKDLGLSLIDILHILKQMRK</sequence>
<gene>
    <name evidence="1" type="ORF">LCDPAC02_03490</name>
</gene>
<reference evidence="1" key="1">
    <citation type="journal article" date="2019" name="MBio">
        <title>Virus Genomes from Deep Sea Sediments Expand the Ocean Megavirome and Support Independent Origins of Viral Gigantism.</title>
        <authorList>
            <person name="Backstrom D."/>
            <person name="Yutin N."/>
            <person name="Jorgensen S.L."/>
            <person name="Dharamshi J."/>
            <person name="Homa F."/>
            <person name="Zaremba-Niedwiedzka K."/>
            <person name="Spang A."/>
            <person name="Wolf Y.I."/>
            <person name="Koonin E.V."/>
            <person name="Ettema T.J."/>
        </authorList>
    </citation>
    <scope>NUCLEOTIDE SEQUENCE</scope>
</reference>
<organism evidence="1">
    <name type="scientific">Pithovirus LCDPAC02</name>
    <dbReference type="NCBI Taxonomy" id="2506601"/>
    <lineage>
        <taxon>Viruses</taxon>
        <taxon>Pithoviruses</taxon>
    </lineage>
</organism>
<protein>
    <submittedName>
        <fullName evidence="1">Uncharacterized protein</fullName>
    </submittedName>
</protein>
<dbReference type="EMBL" id="MK500304">
    <property type="protein sequence ID" value="QBK85150.1"/>
    <property type="molecule type" value="Genomic_DNA"/>
</dbReference>
<evidence type="ECO:0000313" key="1">
    <source>
        <dbReference type="EMBL" id="QBK85150.1"/>
    </source>
</evidence>
<proteinExistence type="predicted"/>
<accession>A0A481YQB1</accession>
<name>A0A481YQB1_9VIRU</name>